<evidence type="ECO:0000259" key="5">
    <source>
        <dbReference type="Pfam" id="PF00890"/>
    </source>
</evidence>
<keyword evidence="2" id="KW-0285">Flavoprotein</keyword>
<evidence type="ECO:0000259" key="6">
    <source>
        <dbReference type="Pfam" id="PF02910"/>
    </source>
</evidence>
<evidence type="ECO:0008006" key="8">
    <source>
        <dbReference type="Google" id="ProtNLM"/>
    </source>
</evidence>
<dbReference type="PIRSF" id="PIRSF000171">
    <property type="entry name" value="SDHA_APRA_LASPO"/>
    <property type="match status" value="1"/>
</dbReference>
<dbReference type="InterPro" id="IPR037099">
    <property type="entry name" value="Fum_R/Succ_DH_flav-like_C_sf"/>
</dbReference>
<dbReference type="Pfam" id="PF02910">
    <property type="entry name" value="Succ_DH_flav_C"/>
    <property type="match status" value="1"/>
</dbReference>
<organism evidence="7">
    <name type="scientific">marine metagenome</name>
    <dbReference type="NCBI Taxonomy" id="408172"/>
    <lineage>
        <taxon>unclassified sequences</taxon>
        <taxon>metagenomes</taxon>
        <taxon>ecological metagenomes</taxon>
    </lineage>
</organism>
<dbReference type="NCBIfam" id="NF005866">
    <property type="entry name" value="PRK07803.1"/>
    <property type="match status" value="1"/>
</dbReference>
<evidence type="ECO:0000256" key="3">
    <source>
        <dbReference type="ARBA" id="ARBA00022827"/>
    </source>
</evidence>
<proteinExistence type="predicted"/>
<evidence type="ECO:0000313" key="7">
    <source>
        <dbReference type="EMBL" id="SUZ85362.1"/>
    </source>
</evidence>
<name>A0A381R0Z5_9ZZZZ</name>
<dbReference type="PANTHER" id="PTHR11632:SF51">
    <property type="entry name" value="SUCCINATE DEHYDROGENASE [UBIQUINONE] FLAVOPROTEIN SUBUNIT, MITOCHONDRIAL"/>
    <property type="match status" value="1"/>
</dbReference>
<reference evidence="7" key="1">
    <citation type="submission" date="2018-05" db="EMBL/GenBank/DDBJ databases">
        <authorList>
            <person name="Lanie J.A."/>
            <person name="Ng W.-L."/>
            <person name="Kazmierczak K.M."/>
            <person name="Andrzejewski T.M."/>
            <person name="Davidsen T.M."/>
            <person name="Wayne K.J."/>
            <person name="Tettelin H."/>
            <person name="Glass J.I."/>
            <person name="Rusch D."/>
            <person name="Podicherti R."/>
            <person name="Tsui H.-C.T."/>
            <person name="Winkler M.E."/>
        </authorList>
    </citation>
    <scope>NUCLEOTIDE SEQUENCE</scope>
</reference>
<dbReference type="InterPro" id="IPR003953">
    <property type="entry name" value="FAD-dep_OxRdtase_2_FAD-bd"/>
</dbReference>
<dbReference type="InterPro" id="IPR030664">
    <property type="entry name" value="SdhA/FrdA/AprA"/>
</dbReference>
<evidence type="ECO:0000256" key="1">
    <source>
        <dbReference type="ARBA" id="ARBA00001974"/>
    </source>
</evidence>
<comment type="cofactor">
    <cofactor evidence="1">
        <name>FAD</name>
        <dbReference type="ChEBI" id="CHEBI:57692"/>
    </cofactor>
</comment>
<dbReference type="InterPro" id="IPR015939">
    <property type="entry name" value="Fum_Rdtase/Succ_DH_flav-like_C"/>
</dbReference>
<dbReference type="InterPro" id="IPR036188">
    <property type="entry name" value="FAD/NAD-bd_sf"/>
</dbReference>
<dbReference type="Gene3D" id="1.20.58.100">
    <property type="entry name" value="Fumarate reductase/succinate dehydrogenase flavoprotein-like, C-terminal domain"/>
    <property type="match status" value="1"/>
</dbReference>
<evidence type="ECO:0000256" key="2">
    <source>
        <dbReference type="ARBA" id="ARBA00022630"/>
    </source>
</evidence>
<dbReference type="EMBL" id="UINC01001632">
    <property type="protein sequence ID" value="SUZ85362.1"/>
    <property type="molecule type" value="Genomic_DNA"/>
</dbReference>
<gene>
    <name evidence="7" type="ORF">METZ01_LOCUS38216</name>
</gene>
<dbReference type="FunFam" id="3.90.700.10:FF:000005">
    <property type="entry name" value="Succinate dehydrogenase flavoprotein subunit"/>
    <property type="match status" value="1"/>
</dbReference>
<dbReference type="SUPFAM" id="SSF56425">
    <property type="entry name" value="Succinate dehydrogenase/fumarate reductase flavoprotein, catalytic domain"/>
    <property type="match status" value="1"/>
</dbReference>
<feature type="domain" description="FAD-dependent oxidoreductase 2 FAD-binding" evidence="5">
    <location>
        <begin position="1"/>
        <end position="368"/>
    </location>
</feature>
<evidence type="ECO:0000256" key="4">
    <source>
        <dbReference type="ARBA" id="ARBA00023002"/>
    </source>
</evidence>
<dbReference type="Pfam" id="PF00890">
    <property type="entry name" value="FAD_binding_2"/>
    <property type="match status" value="1"/>
</dbReference>
<dbReference type="GO" id="GO:0016491">
    <property type="term" value="F:oxidoreductase activity"/>
    <property type="evidence" value="ECO:0007669"/>
    <property type="project" value="UniProtKB-KW"/>
</dbReference>
<dbReference type="SUPFAM" id="SSF51905">
    <property type="entry name" value="FAD/NAD(P)-binding domain"/>
    <property type="match status" value="1"/>
</dbReference>
<dbReference type="InterPro" id="IPR027477">
    <property type="entry name" value="Succ_DH/fumarate_Rdtase_cat_sf"/>
</dbReference>
<dbReference type="AlphaFoldDB" id="A0A381R0Z5"/>
<dbReference type="Gene3D" id="3.90.700.10">
    <property type="entry name" value="Succinate dehydrogenase/fumarate reductase flavoprotein, catalytic domain"/>
    <property type="match status" value="1"/>
</dbReference>
<keyword evidence="3" id="KW-0274">FAD</keyword>
<protein>
    <recommendedName>
        <fullName evidence="8">FAD-dependent oxidoreductase 2 FAD binding domain-containing protein</fullName>
    </recommendedName>
</protein>
<keyword evidence="4" id="KW-0560">Oxidoreductase</keyword>
<feature type="domain" description="Fumarate reductase/succinate dehydrogenase flavoprotein-like C-terminal" evidence="6">
    <location>
        <begin position="423"/>
        <end position="529"/>
    </location>
</feature>
<dbReference type="SUPFAM" id="SSF46977">
    <property type="entry name" value="Succinate dehydrogenase/fumarate reductase flavoprotein C-terminal domain"/>
    <property type="match status" value="1"/>
</dbReference>
<accession>A0A381R0Z5</accession>
<sequence>MAEGGVAAALGNVDNRDHWKVHFRDTMRGGKFLNAWRMAELHAKQAPDRVRELEEWGAVFDRTNKGLINQRNFGGHRYPRLAHVGDRTGLEIIRTLQDYGVHQGIEIYMECTGLDLIKDGDKISGMVAMWRDSGQFIIFKTGAVIMATGGGGKAWKVTSNSWEYTGDGHAMAYEAGAELIDMEFTQFHPTGMVWPPSVHGTLVTEGVRGEGGILLNSEGRRFMFDNIPKRFASETADTEEEAGRWLAGDKNARRPPELLTRDVVARAIRKEVKAGRGSPHGGAFLDIANQRSEEDIKKKLPSMYHQFKVLAELDITKDVMEVGPTLHYMMGGIRVDADTQMSRIPGLFACGECSGGMHGANRLGGNSLSDLLVFGKLAGEGVSDYIKKLNQKPQIDEDQIKFIIRNATVILNRESGENPYLLHEKLVENMQNSVGIVRTEELLSKGITKLEDLKLSYKNIKASGASQYNPGWHEALALRNLIITAESVARSALMREESRGAHTRVDFPGEKDDWLEYNVVISKNEIGEMKTNKVPREKPDKELQRIANLSMESLENEIFSEK</sequence>
<dbReference type="Gene3D" id="3.50.50.60">
    <property type="entry name" value="FAD/NAD(P)-binding domain"/>
    <property type="match status" value="1"/>
</dbReference>
<dbReference type="PANTHER" id="PTHR11632">
    <property type="entry name" value="SUCCINATE DEHYDROGENASE 2 FLAVOPROTEIN SUBUNIT"/>
    <property type="match status" value="1"/>
</dbReference>